<feature type="domain" description="Aminoacyl-transfer RNA synthetases class-II family profile" evidence="18">
    <location>
        <begin position="247"/>
        <end position="622"/>
    </location>
</feature>
<dbReference type="FunFam" id="3.30.40.230:FF:000001">
    <property type="entry name" value="Glycine--tRNA ligase"/>
    <property type="match status" value="1"/>
</dbReference>
<evidence type="ECO:0000313" key="20">
    <source>
        <dbReference type="Proteomes" id="UP000035680"/>
    </source>
</evidence>
<feature type="coiled-coil region" evidence="17">
    <location>
        <begin position="238"/>
        <end position="265"/>
    </location>
</feature>
<comment type="catalytic activity">
    <reaction evidence="14">
        <text>2 ATP + H(+) = P(1),P(4)-bis(5'-adenosyl) tetraphosphate + diphosphate</text>
        <dbReference type="Rhea" id="RHEA:34935"/>
        <dbReference type="ChEBI" id="CHEBI:15378"/>
        <dbReference type="ChEBI" id="CHEBI:30616"/>
        <dbReference type="ChEBI" id="CHEBI:33019"/>
        <dbReference type="ChEBI" id="CHEBI:58141"/>
    </reaction>
    <physiologicalReaction direction="left-to-right" evidence="14">
        <dbReference type="Rhea" id="RHEA:34936"/>
    </physiologicalReaction>
</comment>
<protein>
    <recommendedName>
        <fullName evidence="5">Glycine--tRNA ligase</fullName>
        <ecNumber evidence="4">6.1.1.14</ecNumber>
    </recommendedName>
    <alternativeName>
        <fullName evidence="13">Diadenosine tetraphosphate synthetase</fullName>
    </alternativeName>
    <alternativeName>
        <fullName evidence="16">Glycyl-tRNA synthetase</fullName>
    </alternativeName>
</protein>
<dbReference type="Gene3D" id="3.30.720.200">
    <property type="match status" value="1"/>
</dbReference>
<evidence type="ECO:0000256" key="6">
    <source>
        <dbReference type="ARBA" id="ARBA00022490"/>
    </source>
</evidence>
<dbReference type="Gene3D" id="3.40.50.800">
    <property type="entry name" value="Anticodon-binding domain"/>
    <property type="match status" value="1"/>
</dbReference>
<evidence type="ECO:0000256" key="13">
    <source>
        <dbReference type="ARBA" id="ARBA00030057"/>
    </source>
</evidence>
<dbReference type="Pfam" id="PF00587">
    <property type="entry name" value="tRNA-synt_2b"/>
    <property type="match status" value="1"/>
</dbReference>
<evidence type="ECO:0000259" key="19">
    <source>
        <dbReference type="PROSITE" id="PS51185"/>
    </source>
</evidence>
<evidence type="ECO:0000256" key="2">
    <source>
        <dbReference type="ARBA" id="ARBA00008226"/>
    </source>
</evidence>
<evidence type="ECO:0000256" key="1">
    <source>
        <dbReference type="ARBA" id="ARBA00004496"/>
    </source>
</evidence>
<evidence type="ECO:0000256" key="15">
    <source>
        <dbReference type="ARBA" id="ARBA00049523"/>
    </source>
</evidence>
<evidence type="ECO:0000256" key="4">
    <source>
        <dbReference type="ARBA" id="ARBA00012829"/>
    </source>
</evidence>
<comment type="catalytic activity">
    <reaction evidence="15">
        <text>tRNA(Gly) + glycine + ATP = glycyl-tRNA(Gly) + AMP + diphosphate</text>
        <dbReference type="Rhea" id="RHEA:16013"/>
        <dbReference type="Rhea" id="RHEA-COMP:9664"/>
        <dbReference type="Rhea" id="RHEA-COMP:9683"/>
        <dbReference type="ChEBI" id="CHEBI:30616"/>
        <dbReference type="ChEBI" id="CHEBI:33019"/>
        <dbReference type="ChEBI" id="CHEBI:57305"/>
        <dbReference type="ChEBI" id="CHEBI:78442"/>
        <dbReference type="ChEBI" id="CHEBI:78522"/>
        <dbReference type="ChEBI" id="CHEBI:456215"/>
        <dbReference type="EC" id="6.1.1.14"/>
    </reaction>
    <physiologicalReaction direction="left-to-right" evidence="15">
        <dbReference type="Rhea" id="RHEA:16014"/>
    </physiologicalReaction>
</comment>
<dbReference type="GO" id="GO:0005739">
    <property type="term" value="C:mitochondrion"/>
    <property type="evidence" value="ECO:0007669"/>
    <property type="project" value="TreeGrafter"/>
</dbReference>
<dbReference type="AlphaFoldDB" id="A0A0K0EZ66"/>
<dbReference type="Gene3D" id="3.30.40.230">
    <property type="match status" value="1"/>
</dbReference>
<evidence type="ECO:0000256" key="11">
    <source>
        <dbReference type="ARBA" id="ARBA00022917"/>
    </source>
</evidence>
<dbReference type="SUPFAM" id="SSF52954">
    <property type="entry name" value="Class II aaRS ABD-related"/>
    <property type="match status" value="1"/>
</dbReference>
<dbReference type="FunFam" id="3.30.930.10:FF:000010">
    <property type="entry name" value="Glycyl-tRNA synthetase 1"/>
    <property type="match status" value="1"/>
</dbReference>
<dbReference type="InterPro" id="IPR002314">
    <property type="entry name" value="aa-tRNA-synt_IIb"/>
</dbReference>
<reference evidence="21" key="2">
    <citation type="submission" date="2015-08" db="UniProtKB">
        <authorList>
            <consortium name="WormBaseParasite"/>
        </authorList>
    </citation>
    <scope>IDENTIFICATION</scope>
</reference>
<comment type="subcellular location">
    <subcellularLocation>
        <location evidence="1">Cytoplasm</location>
    </subcellularLocation>
</comment>
<evidence type="ECO:0000256" key="7">
    <source>
        <dbReference type="ARBA" id="ARBA00022598"/>
    </source>
</evidence>
<proteinExistence type="inferred from homology"/>
<dbReference type="PRINTS" id="PR01043">
    <property type="entry name" value="TRNASYNTHGLY"/>
</dbReference>
<dbReference type="FunFam" id="3.30.720.200:FF:000001">
    <property type="entry name" value="Glycine--tRNA ligase 2"/>
    <property type="match status" value="1"/>
</dbReference>
<keyword evidence="20" id="KW-1185">Reference proteome</keyword>
<dbReference type="Gene3D" id="1.10.287.10">
    <property type="entry name" value="S15/NS1, RNA-binding"/>
    <property type="match status" value="1"/>
</dbReference>
<keyword evidence="11" id="KW-0648">Protein biosynthesis</keyword>
<keyword evidence="8" id="KW-0808">Transferase</keyword>
<evidence type="ECO:0000256" key="3">
    <source>
        <dbReference type="ARBA" id="ARBA00011738"/>
    </source>
</evidence>
<dbReference type="FunFam" id="3.40.50.800:FF:000004">
    <property type="entry name" value="Glycine--tRNA ligase 2"/>
    <property type="match status" value="1"/>
</dbReference>
<evidence type="ECO:0000256" key="10">
    <source>
        <dbReference type="ARBA" id="ARBA00022840"/>
    </source>
</evidence>
<dbReference type="PROSITE" id="PS51185">
    <property type="entry name" value="WHEP_TRS_2"/>
    <property type="match status" value="1"/>
</dbReference>
<dbReference type="Proteomes" id="UP000035680">
    <property type="component" value="Unassembled WGS sequence"/>
</dbReference>
<dbReference type="Pfam" id="PF03129">
    <property type="entry name" value="HGTP_anticodon"/>
    <property type="match status" value="1"/>
</dbReference>
<dbReference type="CDD" id="cd00774">
    <property type="entry name" value="GlyRS-like_core"/>
    <property type="match status" value="1"/>
</dbReference>
<dbReference type="SMART" id="SM00991">
    <property type="entry name" value="WHEP-TRS"/>
    <property type="match status" value="1"/>
</dbReference>
<sequence>MFSHLSRSFLNLKFQCNNKFPIRLLCTKPFYKVPTAVSKKVTERKSLQNQVKITKKFKQRLSDYLKIMATPEIEAKLNPLRAAVKEYADIIRNLKANNAPQNDVAKAVVELKARKKKLEEAEIELMPKDAAFDRPKLEDLLKRRFFYDQSFAIYGGVSGLYDYGPMGCALKQNMLQVWRNHFIIEDSMLEVECSMLTPAPVFKASGHVDRFVDWMVKDTKTGECFRADHLIKNHAEKLKSDKKTSDKIKEELEDILNKLDGFDNNDMQNVIQKYNFKSPITGNDLTEPQAFNLMFPTEIGPTGDFKAYLRPETAQGIFVNFKRLLEFNAGKLPFAAAQIGAGFRNEISPRQGLIRVREFTMCEIEHFVDPEHKDLPKFSKVKDVMLNLYSAEAQMDGKSFTRMSIGDAVKQGIVDNETLGYYMARTNLYLLKVGVCENKLRFRQHMANEMAHYAKDCWDAEILTSYGWIECAGHADRSCYDLTQHANATNVKLSAERKLDAPKQISGLEIVPNKAIIGKNYKKTSKEILAKLGALTLDDIKKVEETINKTNEYVIETSDGEAKLTKEMLTIKPFEKTIHVEEVVPSVIEPSFGIGRIMYAVLEHSFRTREGDEQRNFLELSPVIAPIKCSILPISNNEKFEPIIESIVQIITAYGLTYRIDDSAGSIGRRYARTDEIGIPYGITVDFESEKQPHTVTLRHAASTEQVRLELTSVGEVIRKLCTSTYTWDDVKKQYPLFTADQN</sequence>
<keyword evidence="12" id="KW-0030">Aminoacyl-tRNA synthetase</keyword>
<evidence type="ECO:0000256" key="9">
    <source>
        <dbReference type="ARBA" id="ARBA00022741"/>
    </source>
</evidence>
<organism evidence="20 21">
    <name type="scientific">Strongyloides venezuelensis</name>
    <name type="common">Threadworm</name>
    <dbReference type="NCBI Taxonomy" id="75913"/>
    <lineage>
        <taxon>Eukaryota</taxon>
        <taxon>Metazoa</taxon>
        <taxon>Ecdysozoa</taxon>
        <taxon>Nematoda</taxon>
        <taxon>Chromadorea</taxon>
        <taxon>Rhabditida</taxon>
        <taxon>Tylenchina</taxon>
        <taxon>Panagrolaimomorpha</taxon>
        <taxon>Strongyloidoidea</taxon>
        <taxon>Strongyloididae</taxon>
        <taxon>Strongyloides</taxon>
    </lineage>
</organism>
<keyword evidence="9" id="KW-0547">Nucleotide-binding</keyword>
<dbReference type="SUPFAM" id="SSF55681">
    <property type="entry name" value="Class II aaRS and biotin synthetases"/>
    <property type="match status" value="1"/>
</dbReference>
<dbReference type="Gene3D" id="3.30.930.10">
    <property type="entry name" value="Bira Bifunctional Protein, Domain 2"/>
    <property type="match status" value="1"/>
</dbReference>
<dbReference type="NCBIfam" id="TIGR00389">
    <property type="entry name" value="glyS_dimeric"/>
    <property type="match status" value="1"/>
</dbReference>
<dbReference type="InterPro" id="IPR045864">
    <property type="entry name" value="aa-tRNA-synth_II/BPL/LPL"/>
</dbReference>
<dbReference type="PANTHER" id="PTHR10745">
    <property type="entry name" value="GLYCYL-TRNA SYNTHETASE/DNA POLYMERASE SUBUNIT GAMMA-2"/>
    <property type="match status" value="1"/>
</dbReference>
<evidence type="ECO:0000256" key="16">
    <source>
        <dbReference type="ARBA" id="ARBA00078924"/>
    </source>
</evidence>
<dbReference type="Pfam" id="PF00458">
    <property type="entry name" value="WHEP-TRS"/>
    <property type="match status" value="1"/>
</dbReference>
<keyword evidence="6" id="KW-0963">Cytoplasm</keyword>
<keyword evidence="7" id="KW-0436">Ligase</keyword>
<dbReference type="NCBIfam" id="NF003211">
    <property type="entry name" value="PRK04173.1"/>
    <property type="match status" value="1"/>
</dbReference>
<comment type="similarity">
    <text evidence="2">Belongs to the class-II aminoacyl-tRNA synthetase family.</text>
</comment>
<dbReference type="GO" id="GO:0005524">
    <property type="term" value="F:ATP binding"/>
    <property type="evidence" value="ECO:0007669"/>
    <property type="project" value="UniProtKB-KW"/>
</dbReference>
<dbReference type="InterPro" id="IPR000738">
    <property type="entry name" value="WHEP-TRS_dom"/>
</dbReference>
<dbReference type="InterPro" id="IPR033731">
    <property type="entry name" value="GlyRS-like_core"/>
</dbReference>
<keyword evidence="17" id="KW-0175">Coiled coil</keyword>
<dbReference type="InterPro" id="IPR004154">
    <property type="entry name" value="Anticodon-bd"/>
</dbReference>
<feature type="domain" description="WHEP-TRS" evidence="19">
    <location>
        <begin position="76"/>
        <end position="132"/>
    </location>
</feature>
<dbReference type="EC" id="6.1.1.14" evidence="4"/>
<comment type="subunit">
    <text evidence="3">Homodimer.</text>
</comment>
<dbReference type="PROSITE" id="PS50862">
    <property type="entry name" value="AA_TRNA_LIGASE_II"/>
    <property type="match status" value="1"/>
</dbReference>
<evidence type="ECO:0000256" key="5">
    <source>
        <dbReference type="ARBA" id="ARBA00019404"/>
    </source>
</evidence>
<name>A0A0K0EZ66_STRVS</name>
<dbReference type="PANTHER" id="PTHR10745:SF0">
    <property type="entry name" value="GLYCINE--TRNA LIGASE"/>
    <property type="match status" value="1"/>
</dbReference>
<dbReference type="GO" id="GO:0016740">
    <property type="term" value="F:transferase activity"/>
    <property type="evidence" value="ECO:0007669"/>
    <property type="project" value="UniProtKB-KW"/>
</dbReference>
<dbReference type="WBParaSite" id="SVE_0182500.1">
    <property type="protein sequence ID" value="SVE_0182500.1"/>
    <property type="gene ID" value="SVE_0182500"/>
</dbReference>
<dbReference type="GO" id="GO:0070150">
    <property type="term" value="P:mitochondrial glycyl-tRNA aminoacylation"/>
    <property type="evidence" value="ECO:0007669"/>
    <property type="project" value="TreeGrafter"/>
</dbReference>
<dbReference type="InterPro" id="IPR006195">
    <property type="entry name" value="aa-tRNA-synth_II"/>
</dbReference>
<reference evidence="20" key="1">
    <citation type="submission" date="2014-07" db="EMBL/GenBank/DDBJ databases">
        <authorList>
            <person name="Martin A.A"/>
            <person name="De Silva N."/>
        </authorList>
    </citation>
    <scope>NUCLEOTIDE SEQUENCE</scope>
</reference>
<evidence type="ECO:0000256" key="14">
    <source>
        <dbReference type="ARBA" id="ARBA00048436"/>
    </source>
</evidence>
<evidence type="ECO:0000256" key="17">
    <source>
        <dbReference type="SAM" id="Coils"/>
    </source>
</evidence>
<accession>A0A0K0EZ66</accession>
<dbReference type="InterPro" id="IPR002315">
    <property type="entry name" value="tRNA-synt_gly"/>
</dbReference>
<evidence type="ECO:0000259" key="18">
    <source>
        <dbReference type="PROSITE" id="PS50862"/>
    </source>
</evidence>
<dbReference type="InterPro" id="IPR036621">
    <property type="entry name" value="Anticodon-bd_dom_sf"/>
</dbReference>
<evidence type="ECO:0000313" key="21">
    <source>
        <dbReference type="WBParaSite" id="SVE_0182500.1"/>
    </source>
</evidence>
<dbReference type="InterPro" id="IPR027031">
    <property type="entry name" value="Gly-tRNA_synthase/POLG2"/>
</dbReference>
<dbReference type="GO" id="GO:0004820">
    <property type="term" value="F:glycine-tRNA ligase activity"/>
    <property type="evidence" value="ECO:0007669"/>
    <property type="project" value="UniProtKB-EC"/>
</dbReference>
<dbReference type="STRING" id="75913.A0A0K0EZ66"/>
<evidence type="ECO:0000256" key="12">
    <source>
        <dbReference type="ARBA" id="ARBA00023146"/>
    </source>
</evidence>
<dbReference type="CDD" id="cd00858">
    <property type="entry name" value="GlyRS_anticodon"/>
    <property type="match status" value="1"/>
</dbReference>
<keyword evidence="10" id="KW-0067">ATP-binding</keyword>
<evidence type="ECO:0000256" key="8">
    <source>
        <dbReference type="ARBA" id="ARBA00022679"/>
    </source>
</evidence>